<accession>A0AAE2CT25</accession>
<evidence type="ECO:0000256" key="1">
    <source>
        <dbReference type="SAM" id="MobiDB-lite"/>
    </source>
</evidence>
<dbReference type="Proteomes" id="UP001293254">
    <property type="component" value="Unassembled WGS sequence"/>
</dbReference>
<dbReference type="EMBL" id="JACGWO010000003">
    <property type="protein sequence ID" value="KAK4433536.1"/>
    <property type="molecule type" value="Genomic_DNA"/>
</dbReference>
<protein>
    <submittedName>
        <fullName evidence="2">Uncharacterized protein</fullName>
    </submittedName>
</protein>
<feature type="compositionally biased region" description="Polar residues" evidence="1">
    <location>
        <begin position="472"/>
        <end position="494"/>
    </location>
</feature>
<reference evidence="2" key="2">
    <citation type="journal article" date="2024" name="Plant">
        <title>Genomic evolution and insights into agronomic trait innovations of Sesamum species.</title>
        <authorList>
            <person name="Miao H."/>
            <person name="Wang L."/>
            <person name="Qu L."/>
            <person name="Liu H."/>
            <person name="Sun Y."/>
            <person name="Le M."/>
            <person name="Wang Q."/>
            <person name="Wei S."/>
            <person name="Zheng Y."/>
            <person name="Lin W."/>
            <person name="Duan Y."/>
            <person name="Cao H."/>
            <person name="Xiong S."/>
            <person name="Wang X."/>
            <person name="Wei L."/>
            <person name="Li C."/>
            <person name="Ma Q."/>
            <person name="Ju M."/>
            <person name="Zhao R."/>
            <person name="Li G."/>
            <person name="Mu C."/>
            <person name="Tian Q."/>
            <person name="Mei H."/>
            <person name="Zhang T."/>
            <person name="Gao T."/>
            <person name="Zhang H."/>
        </authorList>
    </citation>
    <scope>NUCLEOTIDE SEQUENCE</scope>
    <source>
        <strain evidence="2">3651</strain>
    </source>
</reference>
<comment type="caution">
    <text evidence="2">The sequence shown here is derived from an EMBL/GenBank/DDBJ whole genome shotgun (WGS) entry which is preliminary data.</text>
</comment>
<reference evidence="2" key="1">
    <citation type="submission" date="2020-06" db="EMBL/GenBank/DDBJ databases">
        <authorList>
            <person name="Li T."/>
            <person name="Hu X."/>
            <person name="Zhang T."/>
            <person name="Song X."/>
            <person name="Zhang H."/>
            <person name="Dai N."/>
            <person name="Sheng W."/>
            <person name="Hou X."/>
            <person name="Wei L."/>
        </authorList>
    </citation>
    <scope>NUCLEOTIDE SEQUENCE</scope>
    <source>
        <strain evidence="2">3651</strain>
        <tissue evidence="2">Leaf</tissue>
    </source>
</reference>
<keyword evidence="3" id="KW-1185">Reference proteome</keyword>
<dbReference type="PANTHER" id="PTHR36071:SF1">
    <property type="entry name" value="DNA DOUBLE-STRAND BREAK REPAIR PROTEIN"/>
    <property type="match status" value="1"/>
</dbReference>
<organism evidence="2 3">
    <name type="scientific">Sesamum alatum</name>
    <dbReference type="NCBI Taxonomy" id="300844"/>
    <lineage>
        <taxon>Eukaryota</taxon>
        <taxon>Viridiplantae</taxon>
        <taxon>Streptophyta</taxon>
        <taxon>Embryophyta</taxon>
        <taxon>Tracheophyta</taxon>
        <taxon>Spermatophyta</taxon>
        <taxon>Magnoliopsida</taxon>
        <taxon>eudicotyledons</taxon>
        <taxon>Gunneridae</taxon>
        <taxon>Pentapetalae</taxon>
        <taxon>asterids</taxon>
        <taxon>lamiids</taxon>
        <taxon>Lamiales</taxon>
        <taxon>Pedaliaceae</taxon>
        <taxon>Sesamum</taxon>
    </lineage>
</organism>
<dbReference type="PANTHER" id="PTHR36071">
    <property type="entry name" value="DNA DOUBLE-STRAND BREAK REPAIR PROTEIN"/>
    <property type="match status" value="1"/>
</dbReference>
<name>A0AAE2CT25_9LAMI</name>
<proteinExistence type="predicted"/>
<feature type="region of interest" description="Disordered" evidence="1">
    <location>
        <begin position="472"/>
        <end position="503"/>
    </location>
</feature>
<evidence type="ECO:0000313" key="3">
    <source>
        <dbReference type="Proteomes" id="UP001293254"/>
    </source>
</evidence>
<evidence type="ECO:0000313" key="2">
    <source>
        <dbReference type="EMBL" id="KAK4433536.1"/>
    </source>
</evidence>
<sequence>MVENFEGVLKKEWYREDLKALTSQIKEHESLLRLKRRWLMDLPLSISEQKRVQETLPTKDKVLPESLLREDDVIYEDIKTCIEIGFGAHNYSKEPHCLEEDLRVFDSRDGLQDIFFLLDDMTNKGLYSFVKILTGGMTKFEKTNWSMKRTIKELLPEVIAAKNDSSKKILRQLFLLLMDPKSFRGNQLVRSIASEAYHAAAVKVLDGLEDFPFRTLTAMHRKLKGIKGYIPSMQSQKSRRGRDGLISLIKKMCMKMLSDLGQVNEPAEPLAGALGVAGLTLKLIMNYPVVRDFRKFSPETEALHNDIAKAIHLLNDTKGVSLIELKKVQFLLDPNSELSVRSLRMAVRNFLTEYLFECSDMEKVPDCLVQTLDIINRRSQYSSRKKHSSSKIHSSPQELMKEVIHKEVEHVFAVSAQAKEVVLDLHPEHEFDEDFDHAYVEDFEGNDDHCISDDDEHVGDISQHYEIHSYSSDCQTESIGETNPAESNSHVSTSESDDHSPFLSPVGRLNIPLESMHITDAGLDETCAFVHSLSCKESKVPDVQPMAQKQNPSGCTGELGQAYSDSRKVTTKQNLSSLCDSPARNSSYNDLKSEASTSCSRDSPKYVRSDFLVEDTNIVSKHNKSGNQYLEVQEACDVTSMVAYHFVGHMLDKLAKIEGIELCQADRLYLRSSSSVPEDLEESLRKLLPSEFPGVWKDLLRH</sequence>
<gene>
    <name evidence="2" type="ORF">Salat_1115900</name>
</gene>
<dbReference type="AlphaFoldDB" id="A0AAE2CT25"/>